<dbReference type="OrthoDB" id="9796287at2"/>
<dbReference type="NCBIfam" id="TIGR03317">
    <property type="entry name" value="ygfZ_signature"/>
    <property type="match status" value="1"/>
</dbReference>
<comment type="caution">
    <text evidence="1">The sequence shown here is derived from an EMBL/GenBank/DDBJ whole genome shotgun (WGS) entry which is preliminary data.</text>
</comment>
<dbReference type="InterPro" id="IPR017703">
    <property type="entry name" value="YgfZ/GCV_T_CS"/>
</dbReference>
<dbReference type="InterPro" id="IPR045179">
    <property type="entry name" value="YgfZ/GcvT"/>
</dbReference>
<protein>
    <submittedName>
        <fullName evidence="1">Folate-binding protein</fullName>
    </submittedName>
</protein>
<dbReference type="Gene3D" id="2.40.30.160">
    <property type="match status" value="1"/>
</dbReference>
<accession>A0A3M6QZY4</accession>
<keyword evidence="2" id="KW-1185">Reference proteome</keyword>
<gene>
    <name evidence="1" type="ORF">D8I35_05180</name>
</gene>
<name>A0A3M6QZY4_9BURK</name>
<dbReference type="PANTHER" id="PTHR22602:SF0">
    <property type="entry name" value="TRANSFERASE CAF17, MITOCHONDRIAL-RELATED"/>
    <property type="match status" value="1"/>
</dbReference>
<evidence type="ECO:0000313" key="1">
    <source>
        <dbReference type="EMBL" id="RMX08473.1"/>
    </source>
</evidence>
<evidence type="ECO:0000313" key="2">
    <source>
        <dbReference type="Proteomes" id="UP000278006"/>
    </source>
</evidence>
<dbReference type="RefSeq" id="WP_122226599.1">
    <property type="nucleotide sequence ID" value="NZ_RDQO01000001.1"/>
</dbReference>
<dbReference type="Proteomes" id="UP000278006">
    <property type="component" value="Unassembled WGS sequence"/>
</dbReference>
<dbReference type="PANTHER" id="PTHR22602">
    <property type="entry name" value="TRANSFERASE CAF17, MITOCHONDRIAL-RELATED"/>
    <property type="match status" value="1"/>
</dbReference>
<dbReference type="EMBL" id="RDQO01000001">
    <property type="protein sequence ID" value="RMX08473.1"/>
    <property type="molecule type" value="Genomic_DNA"/>
</dbReference>
<organism evidence="1 2">
    <name type="scientific">Corticibacter populi</name>
    <dbReference type="NCBI Taxonomy" id="1550736"/>
    <lineage>
        <taxon>Bacteria</taxon>
        <taxon>Pseudomonadati</taxon>
        <taxon>Pseudomonadota</taxon>
        <taxon>Betaproteobacteria</taxon>
        <taxon>Burkholderiales</taxon>
        <taxon>Comamonadaceae</taxon>
        <taxon>Corticibacter</taxon>
    </lineage>
</organism>
<dbReference type="SUPFAM" id="SSF103025">
    <property type="entry name" value="Folate-binding domain"/>
    <property type="match status" value="1"/>
</dbReference>
<dbReference type="AlphaFoldDB" id="A0A3M6QZY4"/>
<proteinExistence type="predicted"/>
<dbReference type="GO" id="GO:0016226">
    <property type="term" value="P:iron-sulfur cluster assembly"/>
    <property type="evidence" value="ECO:0007669"/>
    <property type="project" value="TreeGrafter"/>
</dbReference>
<reference evidence="1 2" key="1">
    <citation type="submission" date="2018-10" db="EMBL/GenBank/DDBJ databases">
        <title>Draft genome of Cortibacter populi DSM10536.</title>
        <authorList>
            <person name="Bernier A.-M."/>
            <person name="Bernard K."/>
        </authorList>
    </citation>
    <scope>NUCLEOTIDE SEQUENCE [LARGE SCALE GENOMIC DNA]</scope>
    <source>
        <strain evidence="1 2">DSM 105136</strain>
    </source>
</reference>
<dbReference type="Gene3D" id="3.30.70.1400">
    <property type="entry name" value="Aminomethyltransferase beta-barrel domains"/>
    <property type="match status" value="1"/>
</dbReference>
<sequence length="346" mass="35750">MTPTPSALANAIAPIHELGVLLCSGPDARSFLHGQLTNDFLLLDHTQARLAAFLSAKGRMQASFIGIRHGEADVLLLVHRSVLAAVQKRLSMFVLRAKAKLSDASADWQLQALFGDAVRAQVGAALAPWQLQAAADGSLAIGLYPAAGLPRALRLRPAATDAAKSGTDGATSVPEAAWQWSEVASGVATISAPVVDLLVPQMLNYESIGGINFKKGCYPGQEVVARSQFRGAIKRRALLARGAAAALPQPGDEVFGAGDDEQPCGLVVQVAAHWPADTDANGLTRFDAIVSLQTAHAGEALHIRPAAAGMPPDGAAPAASAAHGAHAATPVAIDVHAAPYPLLDDI</sequence>